<feature type="domain" description="Transglutaminase-like" evidence="1">
    <location>
        <begin position="26"/>
        <end position="135"/>
    </location>
</feature>
<reference evidence="3" key="1">
    <citation type="submission" date="2017-04" db="EMBL/GenBank/DDBJ databases">
        <authorList>
            <person name="Varghese N."/>
            <person name="Submissions S."/>
        </authorList>
    </citation>
    <scope>NUCLEOTIDE SEQUENCE [LARGE SCALE GENOMIC DNA]</scope>
    <source>
        <strain evidence="3">B5P</strain>
    </source>
</reference>
<accession>A0A1X7PM10</accession>
<dbReference type="AlphaFoldDB" id="A0A1X7PM10"/>
<dbReference type="InterPro" id="IPR038765">
    <property type="entry name" value="Papain-like_cys_pep_sf"/>
</dbReference>
<dbReference type="PANTHER" id="PTHR33490">
    <property type="entry name" value="BLR5614 PROTEIN-RELATED"/>
    <property type="match status" value="1"/>
</dbReference>
<name>A0A1X7PM10_9HYPH</name>
<protein>
    <submittedName>
        <fullName evidence="2">Transglutaminase-like superfamily protein</fullName>
    </submittedName>
</protein>
<dbReference type="EMBL" id="FXBL01000004">
    <property type="protein sequence ID" value="SMH51880.1"/>
    <property type="molecule type" value="Genomic_DNA"/>
</dbReference>
<evidence type="ECO:0000259" key="1">
    <source>
        <dbReference type="Pfam" id="PF01841"/>
    </source>
</evidence>
<keyword evidence="3" id="KW-1185">Reference proteome</keyword>
<dbReference type="PANTHER" id="PTHR33490:SF3">
    <property type="entry name" value="CONSERVED INTEGRAL MEMBRANE PROTEIN"/>
    <property type="match status" value="1"/>
</dbReference>
<dbReference type="SUPFAM" id="SSF54001">
    <property type="entry name" value="Cysteine proteinases"/>
    <property type="match status" value="1"/>
</dbReference>
<dbReference type="InterPro" id="IPR002931">
    <property type="entry name" value="Transglutaminase-like"/>
</dbReference>
<evidence type="ECO:0000313" key="3">
    <source>
        <dbReference type="Proteomes" id="UP000193083"/>
    </source>
</evidence>
<dbReference type="Gene3D" id="3.10.620.30">
    <property type="match status" value="1"/>
</dbReference>
<dbReference type="Pfam" id="PF01841">
    <property type="entry name" value="Transglut_core"/>
    <property type="match status" value="1"/>
</dbReference>
<gene>
    <name evidence="2" type="ORF">SAMN02982922_4561</name>
</gene>
<proteinExistence type="predicted"/>
<organism evidence="2 3">
    <name type="scientific">Mesorhizobium australicum</name>
    <dbReference type="NCBI Taxonomy" id="536018"/>
    <lineage>
        <taxon>Bacteria</taxon>
        <taxon>Pseudomonadati</taxon>
        <taxon>Pseudomonadota</taxon>
        <taxon>Alphaproteobacteria</taxon>
        <taxon>Hyphomicrobiales</taxon>
        <taxon>Phyllobacteriaceae</taxon>
        <taxon>Mesorhizobium</taxon>
    </lineage>
</organism>
<dbReference type="Proteomes" id="UP000193083">
    <property type="component" value="Unassembled WGS sequence"/>
</dbReference>
<evidence type="ECO:0000313" key="2">
    <source>
        <dbReference type="EMBL" id="SMH51880.1"/>
    </source>
</evidence>
<dbReference type="RefSeq" id="WP_085466239.1">
    <property type="nucleotide sequence ID" value="NZ_FXBL01000004.1"/>
</dbReference>
<dbReference type="OrthoDB" id="4697328at2"/>
<sequence length="213" mass="23658">MDATLKTTRFVDADSEVVRDFAAAHAGTGDDVSKAVNLYYALRDAVSYDMRTFGLDEDQFVASTVLQSPAAFCVPKAVALAALARAVGIPSRIGFANVRNHLASPKILALMDDDVFYWHAYTSLFLDGKWVKATPAFDIRLCEKHGVTPLDFDGREDSIFQPFDQAGRPHMEYVDFIGEFDDMPYDGFADAMRTHHARMLAHLDDERAGRPTT</sequence>